<dbReference type="GO" id="GO:0016788">
    <property type="term" value="F:hydrolase activity, acting on ester bonds"/>
    <property type="evidence" value="ECO:0007669"/>
    <property type="project" value="InterPro"/>
</dbReference>
<evidence type="ECO:0000256" key="1">
    <source>
        <dbReference type="ARBA" id="ARBA00009275"/>
    </source>
</evidence>
<feature type="binding site" evidence="5">
    <location>
        <position position="109"/>
    </location>
    <ligand>
        <name>a divalent metal cation</name>
        <dbReference type="ChEBI" id="CHEBI:60240"/>
        <label>1</label>
    </ligand>
</feature>
<evidence type="ECO:0000256" key="3">
    <source>
        <dbReference type="ARBA" id="ARBA00022723"/>
    </source>
</evidence>
<evidence type="ECO:0000313" key="7">
    <source>
        <dbReference type="Proteomes" id="UP000319342"/>
    </source>
</evidence>
<dbReference type="PANTHER" id="PTHR10060:SF15">
    <property type="entry name" value="DEOXYRIBONUCLEASE TATDN1"/>
    <property type="match status" value="1"/>
</dbReference>
<protein>
    <submittedName>
        <fullName evidence="6">Tat-linked quality control protein TatD</fullName>
        <ecNumber evidence="6">3.1.21.-</ecNumber>
    </submittedName>
</protein>
<feature type="binding site" evidence="5">
    <location>
        <position position="221"/>
    </location>
    <ligand>
        <name>a divalent metal cation</name>
        <dbReference type="ChEBI" id="CHEBI:60240"/>
        <label>1</label>
    </ligand>
</feature>
<gene>
    <name evidence="6" type="primary">tatD</name>
    <name evidence="6" type="ORF">Pla163_31300</name>
</gene>
<proteinExistence type="inferred from homology"/>
<feature type="binding site" evidence="5">
    <location>
        <position position="170"/>
    </location>
    <ligand>
        <name>a divalent metal cation</name>
        <dbReference type="ChEBI" id="CHEBI:60240"/>
        <label>2</label>
    </ligand>
</feature>
<comment type="similarity">
    <text evidence="1">Belongs to the metallo-dependent hydrolases superfamily. TatD-type hydrolase family.</text>
</comment>
<keyword evidence="2" id="KW-0540">Nuclease</keyword>
<dbReference type="Proteomes" id="UP000319342">
    <property type="component" value="Chromosome"/>
</dbReference>
<dbReference type="PANTHER" id="PTHR10060">
    <property type="entry name" value="TATD FAMILY DEOXYRIBONUCLEASE"/>
    <property type="match status" value="1"/>
</dbReference>
<dbReference type="SUPFAM" id="SSF51556">
    <property type="entry name" value="Metallo-dependent hydrolases"/>
    <property type="match status" value="1"/>
</dbReference>
<dbReference type="InterPro" id="IPR032466">
    <property type="entry name" value="Metal_Hydrolase"/>
</dbReference>
<dbReference type="CDD" id="cd01310">
    <property type="entry name" value="TatD_DNAse"/>
    <property type="match status" value="1"/>
</dbReference>
<dbReference type="GO" id="GO:0004518">
    <property type="term" value="F:nuclease activity"/>
    <property type="evidence" value="ECO:0007669"/>
    <property type="project" value="UniProtKB-KW"/>
</dbReference>
<dbReference type="PIRSF" id="PIRSF005902">
    <property type="entry name" value="DNase_TatD"/>
    <property type="match status" value="1"/>
</dbReference>
<feature type="binding site" evidence="5">
    <location>
        <position position="145"/>
    </location>
    <ligand>
        <name>a divalent metal cation</name>
        <dbReference type="ChEBI" id="CHEBI:60240"/>
        <label>2</label>
    </ligand>
</feature>
<dbReference type="FunFam" id="3.20.20.140:FF:000005">
    <property type="entry name" value="TatD family hydrolase"/>
    <property type="match status" value="1"/>
</dbReference>
<dbReference type="GO" id="GO:0046872">
    <property type="term" value="F:metal ion binding"/>
    <property type="evidence" value="ECO:0007669"/>
    <property type="project" value="UniProtKB-KW"/>
</dbReference>
<accession>A0A518D3D0</accession>
<evidence type="ECO:0000313" key="6">
    <source>
        <dbReference type="EMBL" id="QDU85983.1"/>
    </source>
</evidence>
<keyword evidence="3 5" id="KW-0479">Metal-binding</keyword>
<dbReference type="Gene3D" id="3.20.20.140">
    <property type="entry name" value="Metal-dependent hydrolases"/>
    <property type="match status" value="1"/>
</dbReference>
<dbReference type="AlphaFoldDB" id="A0A518D3D0"/>
<dbReference type="EMBL" id="CP036290">
    <property type="protein sequence ID" value="QDU85983.1"/>
    <property type="molecule type" value="Genomic_DNA"/>
</dbReference>
<dbReference type="EC" id="3.1.21.-" evidence="6"/>
<sequence>MERGVLAPLRPPNLAVQLVDIAANLTSNQFASDRDAVIARALAAGVERMVVLGLNVPDVEAAVELVRRHPEHLVATAGVHPHSAGEFGPDDVARLRALCDLPEIVAVGECGLDHNRMWSDEASQAACLEAHVELAIETGLPLFLHEREARVPLLEILAPRRAELGDVVVHCFTGSREDLMAYLDLDLHVGITGWICDERRGAHLHDIVGLIPTERLMVETDAPYLLPRSLRPKPETRRNEPMHLPEVVRTIAAATGRTPQDVAASSTAVAHRFFRLDARSGTGA</sequence>
<dbReference type="InterPro" id="IPR001130">
    <property type="entry name" value="TatD-like"/>
</dbReference>
<evidence type="ECO:0000256" key="4">
    <source>
        <dbReference type="ARBA" id="ARBA00022801"/>
    </source>
</evidence>
<keyword evidence="7" id="KW-1185">Reference proteome</keyword>
<dbReference type="InterPro" id="IPR050891">
    <property type="entry name" value="TatD-type_Hydrolase"/>
</dbReference>
<evidence type="ECO:0000256" key="2">
    <source>
        <dbReference type="ARBA" id="ARBA00022722"/>
    </source>
</evidence>
<keyword evidence="4 6" id="KW-0378">Hydrolase</keyword>
<reference evidence="6 7" key="1">
    <citation type="submission" date="2019-02" db="EMBL/GenBank/DDBJ databases">
        <title>Deep-cultivation of Planctomycetes and their phenomic and genomic characterization uncovers novel biology.</title>
        <authorList>
            <person name="Wiegand S."/>
            <person name="Jogler M."/>
            <person name="Boedeker C."/>
            <person name="Pinto D."/>
            <person name="Vollmers J."/>
            <person name="Rivas-Marin E."/>
            <person name="Kohn T."/>
            <person name="Peeters S.H."/>
            <person name="Heuer A."/>
            <person name="Rast P."/>
            <person name="Oberbeckmann S."/>
            <person name="Bunk B."/>
            <person name="Jeske O."/>
            <person name="Meyerdierks A."/>
            <person name="Storesund J.E."/>
            <person name="Kallscheuer N."/>
            <person name="Luecker S."/>
            <person name="Lage O.M."/>
            <person name="Pohl T."/>
            <person name="Merkel B.J."/>
            <person name="Hornburger P."/>
            <person name="Mueller R.-W."/>
            <person name="Bruemmer F."/>
            <person name="Labrenz M."/>
            <person name="Spormann A.M."/>
            <person name="Op den Camp H."/>
            <person name="Overmann J."/>
            <person name="Amann R."/>
            <person name="Jetten M.S.M."/>
            <person name="Mascher T."/>
            <person name="Medema M.H."/>
            <person name="Devos D.P."/>
            <person name="Kaster A.-K."/>
            <person name="Ovreas L."/>
            <person name="Rohde M."/>
            <person name="Galperin M.Y."/>
            <person name="Jogler C."/>
        </authorList>
    </citation>
    <scope>NUCLEOTIDE SEQUENCE [LARGE SCALE GENOMIC DNA]</scope>
    <source>
        <strain evidence="6 7">Pla163</strain>
    </source>
</reference>
<organism evidence="6 7">
    <name type="scientific">Rohdeia mirabilis</name>
    <dbReference type="NCBI Taxonomy" id="2528008"/>
    <lineage>
        <taxon>Bacteria</taxon>
        <taxon>Pseudomonadati</taxon>
        <taxon>Planctomycetota</taxon>
        <taxon>Planctomycetia</taxon>
        <taxon>Planctomycetia incertae sedis</taxon>
        <taxon>Rohdeia</taxon>
    </lineage>
</organism>
<evidence type="ECO:0000256" key="5">
    <source>
        <dbReference type="PIRSR" id="PIRSR005902-1"/>
    </source>
</evidence>
<name>A0A518D3D0_9BACT</name>
<dbReference type="Pfam" id="PF01026">
    <property type="entry name" value="TatD_DNase"/>
    <property type="match status" value="1"/>
</dbReference>